<comment type="caution">
    <text evidence="10">The sequence shown here is derived from an EMBL/GenBank/DDBJ whole genome shotgun (WGS) entry which is preliminary data.</text>
</comment>
<dbReference type="Pfam" id="PF06237">
    <property type="entry name" value="SLC52_ribofla_tr"/>
    <property type="match status" value="1"/>
</dbReference>
<dbReference type="Proteomes" id="UP001196413">
    <property type="component" value="Unassembled WGS sequence"/>
</dbReference>
<reference evidence="10" key="1">
    <citation type="submission" date="2021-06" db="EMBL/GenBank/DDBJ databases">
        <title>Parelaphostrongylus tenuis whole genome reference sequence.</title>
        <authorList>
            <person name="Garwood T.J."/>
            <person name="Larsen P.A."/>
            <person name="Fountain-Jones N.M."/>
            <person name="Garbe J.R."/>
            <person name="Macchietto M.G."/>
            <person name="Kania S.A."/>
            <person name="Gerhold R.W."/>
            <person name="Richards J.E."/>
            <person name="Wolf T.M."/>
        </authorList>
    </citation>
    <scope>NUCLEOTIDE SEQUENCE</scope>
    <source>
        <strain evidence="10">MNPRO001-30</strain>
        <tissue evidence="10">Meninges</tissue>
    </source>
</reference>
<evidence type="ECO:0000256" key="5">
    <source>
        <dbReference type="ARBA" id="ARBA00022475"/>
    </source>
</evidence>
<feature type="transmembrane region" description="Helical" evidence="9">
    <location>
        <begin position="195"/>
        <end position="214"/>
    </location>
</feature>
<gene>
    <name evidence="10" type="ORF">KIN20_038242</name>
</gene>
<sequence length="295" mass="32441">MRRFHHAYLNAYFVGMGFSSFIPGILSLLQGSGKDECEHVAPILSGARFSVSTFFFIIFIWTVVGTVSFEVLCRFDRQEIEHSQYLDRGDGETLLNNPQLTNFGSVLDVTESREKVTTLEHREASSTISRTDYIVILISTALINAQMYGIMPSTQSYATLPYSSATYHYGVTLANLVSPVASVLPLIITVRSVPTLCCLALCLSCATAFTVYLASLSPNLIFDSVTIGSILSVGSGLIAAGLYSYIRVVFALLLREGEQSESRLFWYGFFTLVGSAVMFPLVNFASIFISAPRCR</sequence>
<comment type="caution">
    <text evidence="9">Lacks conserved residue(s) required for the propagation of feature annotation.</text>
</comment>
<dbReference type="GO" id="GO:0005886">
    <property type="term" value="C:plasma membrane"/>
    <property type="evidence" value="ECO:0007669"/>
    <property type="project" value="UniProtKB-SubCell"/>
</dbReference>
<evidence type="ECO:0000256" key="2">
    <source>
        <dbReference type="ARBA" id="ARBA00004651"/>
    </source>
</evidence>
<dbReference type="EMBL" id="JAHQIW010007502">
    <property type="protein sequence ID" value="KAJ1375020.1"/>
    <property type="molecule type" value="Genomic_DNA"/>
</dbReference>
<feature type="transmembrane region" description="Helical" evidence="9">
    <location>
        <begin position="49"/>
        <end position="73"/>
    </location>
</feature>
<keyword evidence="4 9" id="KW-0813">Transport</keyword>
<feature type="transmembrane region" description="Helical" evidence="9">
    <location>
        <begin position="166"/>
        <end position="188"/>
    </location>
</feature>
<proteinExistence type="inferred from homology"/>
<keyword evidence="7 9" id="KW-1133">Transmembrane helix</keyword>
<evidence type="ECO:0000256" key="3">
    <source>
        <dbReference type="ARBA" id="ARBA00006366"/>
    </source>
</evidence>
<evidence type="ECO:0000256" key="9">
    <source>
        <dbReference type="RuleBase" id="RU368035"/>
    </source>
</evidence>
<keyword evidence="11" id="KW-1185">Reference proteome</keyword>
<name>A0AAD5WMF1_PARTN</name>
<organism evidence="10 11">
    <name type="scientific">Parelaphostrongylus tenuis</name>
    <name type="common">Meningeal worm</name>
    <dbReference type="NCBI Taxonomy" id="148309"/>
    <lineage>
        <taxon>Eukaryota</taxon>
        <taxon>Metazoa</taxon>
        <taxon>Ecdysozoa</taxon>
        <taxon>Nematoda</taxon>
        <taxon>Chromadorea</taxon>
        <taxon>Rhabditida</taxon>
        <taxon>Rhabditina</taxon>
        <taxon>Rhabditomorpha</taxon>
        <taxon>Strongyloidea</taxon>
        <taxon>Metastrongylidae</taxon>
        <taxon>Parelaphostrongylus</taxon>
    </lineage>
</organism>
<feature type="transmembrane region" description="Helical" evidence="9">
    <location>
        <begin position="133"/>
        <end position="151"/>
    </location>
</feature>
<dbReference type="InterPro" id="IPR009357">
    <property type="entry name" value="Riboflavin_transptr"/>
</dbReference>
<dbReference type="GO" id="GO:0032217">
    <property type="term" value="F:riboflavin transmembrane transporter activity"/>
    <property type="evidence" value="ECO:0007669"/>
    <property type="project" value="UniProtKB-UniRule"/>
</dbReference>
<evidence type="ECO:0000256" key="6">
    <source>
        <dbReference type="ARBA" id="ARBA00022692"/>
    </source>
</evidence>
<evidence type="ECO:0000256" key="8">
    <source>
        <dbReference type="ARBA" id="ARBA00023136"/>
    </source>
</evidence>
<feature type="transmembrane region" description="Helical" evidence="9">
    <location>
        <begin position="264"/>
        <end position="289"/>
    </location>
</feature>
<evidence type="ECO:0000256" key="4">
    <source>
        <dbReference type="ARBA" id="ARBA00022448"/>
    </source>
</evidence>
<evidence type="ECO:0000256" key="7">
    <source>
        <dbReference type="ARBA" id="ARBA00022989"/>
    </source>
</evidence>
<accession>A0AAD5WMF1</accession>
<comment type="function">
    <text evidence="9">Plasma membrane transporter mediating the uptake by cells of the water soluble vitamin B2/riboflavin that plays a key role in biochemical oxidation-reduction reactions of the carbohydrate, lipid, and amino acid metabolism.</text>
</comment>
<dbReference type="PANTHER" id="PTHR12929:SF10">
    <property type="entry name" value="RIBOFLAVIN TRANSPORTER"/>
    <property type="match status" value="1"/>
</dbReference>
<evidence type="ECO:0000256" key="1">
    <source>
        <dbReference type="ARBA" id="ARBA00000215"/>
    </source>
</evidence>
<comment type="similarity">
    <text evidence="3 9">Belongs to the riboflavin transporter family.</text>
</comment>
<keyword evidence="8 9" id="KW-0472">Membrane</keyword>
<dbReference type="AlphaFoldDB" id="A0AAD5WMF1"/>
<feature type="transmembrane region" description="Helical" evidence="9">
    <location>
        <begin position="7"/>
        <end position="29"/>
    </location>
</feature>
<protein>
    <recommendedName>
        <fullName evidence="9">Riboflavin transporter</fullName>
    </recommendedName>
</protein>
<comment type="catalytic activity">
    <reaction evidence="1 9">
        <text>riboflavin(in) = riboflavin(out)</text>
        <dbReference type="Rhea" id="RHEA:35015"/>
        <dbReference type="ChEBI" id="CHEBI:57986"/>
    </reaction>
</comment>
<feature type="transmembrane region" description="Helical" evidence="9">
    <location>
        <begin position="220"/>
        <end position="243"/>
    </location>
</feature>
<keyword evidence="6 9" id="KW-0812">Transmembrane</keyword>
<dbReference type="PANTHER" id="PTHR12929">
    <property type="entry name" value="SOLUTE CARRIER FAMILY 52"/>
    <property type="match status" value="1"/>
</dbReference>
<comment type="subcellular location">
    <subcellularLocation>
        <location evidence="2 9">Cell membrane</location>
        <topology evidence="2 9">Multi-pass membrane protein</topology>
    </subcellularLocation>
</comment>
<keyword evidence="5 9" id="KW-1003">Cell membrane</keyword>
<evidence type="ECO:0000313" key="11">
    <source>
        <dbReference type="Proteomes" id="UP001196413"/>
    </source>
</evidence>
<evidence type="ECO:0000313" key="10">
    <source>
        <dbReference type="EMBL" id="KAJ1375020.1"/>
    </source>
</evidence>